<proteinExistence type="predicted"/>
<dbReference type="GO" id="GO:0008270">
    <property type="term" value="F:zinc ion binding"/>
    <property type="evidence" value="ECO:0007669"/>
    <property type="project" value="UniProtKB-KW"/>
</dbReference>
<dbReference type="PROSITE" id="PS51128">
    <property type="entry name" value="ZF_DKSA_2"/>
    <property type="match status" value="1"/>
</dbReference>
<evidence type="ECO:0000256" key="2">
    <source>
        <dbReference type="ARBA" id="ARBA00022771"/>
    </source>
</evidence>
<evidence type="ECO:0000256" key="1">
    <source>
        <dbReference type="ARBA" id="ARBA00022723"/>
    </source>
</evidence>
<dbReference type="SUPFAM" id="SSF57716">
    <property type="entry name" value="Glucocorticoid receptor-like (DNA-binding domain)"/>
    <property type="match status" value="1"/>
</dbReference>
<evidence type="ECO:0000259" key="5">
    <source>
        <dbReference type="Pfam" id="PF01258"/>
    </source>
</evidence>
<evidence type="ECO:0000313" key="6">
    <source>
        <dbReference type="EMBL" id="ECC3917334.1"/>
    </source>
</evidence>
<keyword evidence="1" id="KW-0479">Metal-binding</keyword>
<sequence>MDEIDRDQEFNERQLELMIARSCPRTPHSPSLKYCRRCGETIPVKRQQMIPGVTLCIDCQTESERKNR</sequence>
<dbReference type="NCBIfam" id="TIGR02419">
    <property type="entry name" value="C4_traR_proteo"/>
    <property type="match status" value="1"/>
</dbReference>
<organism evidence="6">
    <name type="scientific">Salmonella diarizonae</name>
    <dbReference type="NCBI Taxonomy" id="59204"/>
    <lineage>
        <taxon>Bacteria</taxon>
        <taxon>Pseudomonadati</taxon>
        <taxon>Pseudomonadota</taxon>
        <taxon>Gammaproteobacteria</taxon>
        <taxon>Enterobacterales</taxon>
        <taxon>Enterobacteriaceae</taxon>
        <taxon>Salmonella</taxon>
    </lineage>
</organism>
<evidence type="ECO:0000256" key="3">
    <source>
        <dbReference type="ARBA" id="ARBA00022833"/>
    </source>
</evidence>
<dbReference type="Proteomes" id="UP000839735">
    <property type="component" value="Unassembled WGS sequence"/>
</dbReference>
<feature type="domain" description="Zinc finger DksA/TraR C4-type" evidence="5">
    <location>
        <begin position="31"/>
        <end position="65"/>
    </location>
</feature>
<dbReference type="PANTHER" id="PTHR38777:SF1">
    <property type="entry name" value="DNAK SUPPRESSOR PROTEIN"/>
    <property type="match status" value="1"/>
</dbReference>
<dbReference type="Gene3D" id="1.20.120.910">
    <property type="entry name" value="DksA, coiled-coil domain"/>
    <property type="match status" value="1"/>
</dbReference>
<protein>
    <submittedName>
        <fullName evidence="6">TraR/DksA family transcriptional regulator</fullName>
    </submittedName>
</protein>
<feature type="zinc finger region" description="dksA C4-type" evidence="4">
    <location>
        <begin position="35"/>
        <end position="59"/>
    </location>
</feature>
<evidence type="ECO:0000256" key="4">
    <source>
        <dbReference type="PROSITE-ProRule" id="PRU00510"/>
    </source>
</evidence>
<name>A0A5Y1YDN7_SALDZ</name>
<reference evidence="6" key="1">
    <citation type="submission" date="2018-08" db="EMBL/GenBank/DDBJ databases">
        <authorList>
            <person name="Ashton P.M."/>
            <person name="Dallman T."/>
            <person name="Nair S."/>
            <person name="De Pinna E."/>
            <person name="Peters T."/>
            <person name="Grant K."/>
        </authorList>
    </citation>
    <scope>NUCLEOTIDE SEQUENCE [LARGE SCALE GENOMIC DNA]</scope>
    <source>
        <strain evidence="6">294779</strain>
    </source>
</reference>
<dbReference type="InterPro" id="IPR000962">
    <property type="entry name" value="Znf_DskA_TraR"/>
</dbReference>
<dbReference type="Pfam" id="PF01258">
    <property type="entry name" value="zf-dskA_traR"/>
    <property type="match status" value="1"/>
</dbReference>
<comment type="caution">
    <text evidence="6">The sequence shown here is derived from an EMBL/GenBank/DDBJ whole genome shotgun (WGS) entry which is preliminary data.</text>
</comment>
<dbReference type="InterPro" id="IPR012783">
    <property type="entry name" value="Znf_C4_TraR"/>
</dbReference>
<keyword evidence="2" id="KW-0863">Zinc-finger</keyword>
<dbReference type="GO" id="GO:1900378">
    <property type="term" value="P:positive regulation of secondary metabolite biosynthetic process"/>
    <property type="evidence" value="ECO:0007669"/>
    <property type="project" value="TreeGrafter"/>
</dbReference>
<accession>A0A5Y1YDN7</accession>
<keyword evidence="3" id="KW-0862">Zinc</keyword>
<gene>
    <name evidence="6" type="ORF">CTQ69_25950</name>
</gene>
<dbReference type="PANTHER" id="PTHR38777">
    <property type="entry name" value="FELS-2 PROPHAGE PROTEIN"/>
    <property type="match status" value="1"/>
</dbReference>
<dbReference type="EMBL" id="AAIBIC010000058">
    <property type="protein sequence ID" value="ECC3917334.1"/>
    <property type="molecule type" value="Genomic_DNA"/>
</dbReference>
<dbReference type="AlphaFoldDB" id="A0A5Y1YDN7"/>